<dbReference type="EMBL" id="RFBY01000081">
    <property type="protein sequence ID" value="RSP70636.1"/>
    <property type="molecule type" value="Genomic_DNA"/>
</dbReference>
<evidence type="ECO:0000313" key="17">
    <source>
        <dbReference type="Proteomes" id="UP000239276"/>
    </source>
</evidence>
<evidence type="ECO:0000313" key="2">
    <source>
        <dbReference type="EMBL" id="KQD13167.1"/>
    </source>
</evidence>
<protein>
    <submittedName>
        <fullName evidence="11">Phenol degradation protein meta</fullName>
    </submittedName>
    <submittedName>
        <fullName evidence="4">Transporter</fullName>
    </submittedName>
</protein>
<dbReference type="EMBL" id="PUDN01000065">
    <property type="protein sequence ID" value="PQH51022.1"/>
    <property type="molecule type" value="Genomic_DNA"/>
</dbReference>
<evidence type="ECO:0000313" key="4">
    <source>
        <dbReference type="EMBL" id="MDK4883104.1"/>
    </source>
</evidence>
<dbReference type="EMBL" id="LRDT01000015">
    <property type="protein sequence ID" value="KZA19673.1"/>
    <property type="molecule type" value="Genomic_DNA"/>
</dbReference>
<evidence type="ECO:0000313" key="10">
    <source>
        <dbReference type="EMBL" id="QTK42291.1"/>
    </source>
</evidence>
<dbReference type="Proteomes" id="UP000179937">
    <property type="component" value="Unassembled WGS sequence"/>
</dbReference>
<feature type="signal peptide" evidence="1">
    <location>
        <begin position="1"/>
        <end position="23"/>
    </location>
</feature>
<dbReference type="Proteomes" id="UP000269597">
    <property type="component" value="Unassembled WGS sequence"/>
</dbReference>
<sequence>MNNKISAIICGVISSLYLPSAFATENGSDSFALGAEGMMAGALPPAGVYLLSYYQNYHASEFQNGPNQFHVDVNAVVPRLVWMTDQKIMDGQLGFYAAQPLVYQRLKINGMADSNQGLGDLILGGMLGWHQGNHHWIAALETVLGTGEYDTPSATHPVEANLGKNYHTIRPIIAYSYANAAGLDLSTKLSYSWNTRNDATDYQSGQYIAGDYSLGYRINPKLKVAVEGYAFKQTTDDKVNGSDIGFKGQAFAIGPGIQYADKNWSIEAKFLKETEVEYRPEGHTSWLKLIWAF</sequence>
<reference evidence="3 14" key="2">
    <citation type="submission" date="2016-01" db="EMBL/GenBank/DDBJ databases">
        <title>Draft sequences of Acinetobacter baumannii isolates from wounded military personnel.</title>
        <authorList>
            <person name="Arivett B.A."/>
            <person name="Fiester S.E."/>
            <person name="Ream D.C."/>
            <person name="Actis L.A."/>
        </authorList>
    </citation>
    <scope>NUCLEOTIDE SEQUENCE [LARGE SCALE GENOMIC DNA]</scope>
    <source>
        <strain evidence="3 14">AB2828</strain>
    </source>
</reference>
<dbReference type="Proteomes" id="UP000239276">
    <property type="component" value="Unassembled WGS sequence"/>
</dbReference>
<dbReference type="Proteomes" id="UP000051322">
    <property type="component" value="Unassembled WGS sequence"/>
</dbReference>
<evidence type="ECO:0000313" key="18">
    <source>
        <dbReference type="Proteomes" id="UP000269597"/>
    </source>
</evidence>
<gene>
    <name evidence="7" type="ORF">A7M90_06780</name>
    <name evidence="2" type="ORF">APD06_08430</name>
    <name evidence="9" type="ORF">C5U34_13460</name>
    <name evidence="8" type="ORF">CBE85_15505</name>
    <name evidence="11" type="ORF">EA722_17095</name>
    <name evidence="12" type="ORF">FJU42_17725</name>
    <name evidence="6" type="ORF">G3N53_13730</name>
    <name evidence="10" type="ORF">J6E47_12765</name>
    <name evidence="3" type="ORF">LV35_01480</name>
    <name evidence="5" type="ORF">P9867_006145</name>
    <name evidence="4" type="ORF">P9867_15845</name>
</gene>
<dbReference type="PATRIC" id="fig|470.1363.peg.2894"/>
<reference evidence="5 21" key="10">
    <citation type="journal article" date="2023" name="Nat. Commun.">
        <title>Genomic dissection of endemic carbapenem resistance reveals metallo-beta-lactamase dissemination through clonal, plasmid and integron transfer.</title>
        <authorList>
            <person name="Macesic N."/>
            <person name="Hawkey J."/>
            <person name="Vezina B."/>
            <person name="Wisniewski J.A."/>
            <person name="Cottingham H."/>
            <person name="Blakeway L.V."/>
            <person name="Harshegyi T."/>
            <person name="Pragastis K."/>
            <person name="Badoordeen G.Z."/>
            <person name="Dennison A."/>
            <person name="Spelman D.W."/>
            <person name="Jenney A.W.J."/>
            <person name="Peleg A.Y."/>
        </authorList>
    </citation>
    <scope>NUCLEOTIDE SEQUENCE [LARGE SCALE GENOMIC DNA]</scope>
    <source>
        <strain evidence="5 21">CPO519</strain>
    </source>
</reference>
<reference evidence="2 13" key="1">
    <citation type="submission" date="2015-10" db="EMBL/GenBank/DDBJ databases">
        <title>The utility of whole genome sequencing in characterizing Acinetobacter epidemiology and analyzing hospital outbreaks.</title>
        <authorList>
            <person name="Ozer E.A."/>
            <person name="Fitzpatrick M.A."/>
            <person name="Hauser A.R."/>
        </authorList>
    </citation>
    <scope>NUCLEOTIDE SEQUENCE [LARGE SCALE GENOMIC DNA]</scope>
    <source>
        <strain evidence="2 13">ABBL059</strain>
    </source>
</reference>
<dbReference type="EMBL" id="LYKI01000034">
    <property type="protein sequence ID" value="OIG70765.1"/>
    <property type="molecule type" value="Genomic_DNA"/>
</dbReference>
<evidence type="ECO:0000313" key="7">
    <source>
        <dbReference type="EMBL" id="OIG70765.1"/>
    </source>
</evidence>
<reference evidence="6 20" key="8">
    <citation type="submission" date="2020-02" db="EMBL/GenBank/DDBJ databases">
        <title>Whole genome shot-gun sequencing of clinical Carbapenem resistant A. baumannii.</title>
        <authorList>
            <person name="Veeraraghavan B."/>
            <person name="Mathur P."/>
            <person name="Vijayakumar S."/>
            <person name="Vasudevan K."/>
            <person name="Lincy M."/>
            <person name="Kirubananthan A."/>
        </authorList>
    </citation>
    <scope>NUCLEOTIDE SEQUENCE [LARGE SCALE GENOMIC DNA]</scope>
    <source>
        <strain evidence="6 20">SP816</strain>
    </source>
</reference>
<dbReference type="Proteomes" id="UP000315888">
    <property type="component" value="Unassembled WGS sequence"/>
</dbReference>
<dbReference type="EMBL" id="LLFE01000146">
    <property type="protein sequence ID" value="KQD13167.1"/>
    <property type="molecule type" value="Genomic_DNA"/>
</dbReference>
<evidence type="ECO:0000313" key="8">
    <source>
        <dbReference type="EMBL" id="OWK65652.1"/>
    </source>
</evidence>
<dbReference type="Proteomes" id="UP000470018">
    <property type="component" value="Unassembled WGS sequence"/>
</dbReference>
<dbReference type="EMBL" id="JARTMM020000001">
    <property type="protein sequence ID" value="MEC5496127.1"/>
    <property type="molecule type" value="Genomic_DNA"/>
</dbReference>
<reference evidence="11 18" key="6">
    <citation type="submission" date="2018-10" db="EMBL/GenBank/DDBJ databases">
        <title>GWAS and RNA-Seq identify cryptic mechanisms of antimicrobial resistance in Acinetobacter baumannii.</title>
        <authorList>
            <person name="Sahl J.W."/>
        </authorList>
    </citation>
    <scope>NUCLEOTIDE SEQUENCE [LARGE SCALE GENOMIC DNA]</scope>
    <source>
        <strain evidence="11 18">TG31299</strain>
    </source>
</reference>
<reference evidence="9 17" key="5">
    <citation type="journal article" date="2018" name="J. Antimicrob. Chemother.">
        <title>Phylogenomics of colistin-susceptible and resistant XDR Acinetobacter baumannii.</title>
        <authorList>
            <person name="Mustapha M."/>
            <person name="Li B."/>
            <person name="Pacey M.P."/>
            <person name="Mettus R.T."/>
            <person name="McElheny C.L."/>
            <person name="Ernst R.K."/>
            <person name="Cooper V.S."/>
            <person name="Doi Y."/>
        </authorList>
    </citation>
    <scope>NUCLEOTIDE SEQUENCE [LARGE SCALE GENOMIC DNA]</scope>
    <source>
        <strain evidence="9 17">R20</strain>
    </source>
</reference>
<evidence type="ECO:0000313" key="15">
    <source>
        <dbReference type="Proteomes" id="UP000179937"/>
    </source>
</evidence>
<evidence type="ECO:0000313" key="3">
    <source>
        <dbReference type="EMBL" id="KZA19673.1"/>
    </source>
</evidence>
<dbReference type="EMBL" id="VHGY01000059">
    <property type="protein sequence ID" value="TPU60743.1"/>
    <property type="molecule type" value="Genomic_DNA"/>
</dbReference>
<dbReference type="Proteomes" id="UP000076296">
    <property type="component" value="Unassembled WGS sequence"/>
</dbReference>
<dbReference type="eggNOG" id="COG4313">
    <property type="taxonomic scope" value="Bacteria"/>
</dbReference>
<evidence type="ECO:0000313" key="5">
    <source>
        <dbReference type="EMBL" id="MEC5496127.1"/>
    </source>
</evidence>
<dbReference type="Pfam" id="PF13557">
    <property type="entry name" value="Phenol_MetA_deg"/>
    <property type="match status" value="1"/>
</dbReference>
<evidence type="ECO:0000313" key="14">
    <source>
        <dbReference type="Proteomes" id="UP000076296"/>
    </source>
</evidence>
<evidence type="ECO:0000313" key="12">
    <source>
        <dbReference type="EMBL" id="TPU60743.1"/>
    </source>
</evidence>
<evidence type="ECO:0000313" key="6">
    <source>
        <dbReference type="EMBL" id="NDW42132.1"/>
    </source>
</evidence>
<evidence type="ECO:0000313" key="21">
    <source>
        <dbReference type="Proteomes" id="UP001174156"/>
    </source>
</evidence>
<evidence type="ECO:0000313" key="13">
    <source>
        <dbReference type="Proteomes" id="UP000051322"/>
    </source>
</evidence>
<evidence type="ECO:0000313" key="9">
    <source>
        <dbReference type="EMBL" id="PQH51022.1"/>
    </source>
</evidence>
<dbReference type="AlphaFoldDB" id="A0A090BCA2"/>
<dbReference type="Proteomes" id="UP001174156">
    <property type="component" value="Unassembled WGS sequence"/>
</dbReference>
<name>A0A090BCA2_ACIBA</name>
<dbReference type="EMBL" id="NGKM01000018">
    <property type="protein sequence ID" value="OWK65652.1"/>
    <property type="molecule type" value="Genomic_DNA"/>
</dbReference>
<organism evidence="11 18">
    <name type="scientific">Acinetobacter baumannii</name>
    <dbReference type="NCBI Taxonomy" id="470"/>
    <lineage>
        <taxon>Bacteria</taxon>
        <taxon>Pseudomonadati</taxon>
        <taxon>Pseudomonadota</taxon>
        <taxon>Gammaproteobacteria</taxon>
        <taxon>Moraxellales</taxon>
        <taxon>Moraxellaceae</taxon>
        <taxon>Acinetobacter</taxon>
        <taxon>Acinetobacter calcoaceticus/baumannii complex</taxon>
    </lineage>
</organism>
<dbReference type="Proteomes" id="UP000197394">
    <property type="component" value="Unassembled WGS sequence"/>
</dbReference>
<reference evidence="7 15" key="3">
    <citation type="submission" date="2016-05" db="EMBL/GenBank/DDBJ databases">
        <title>The evolution of Acinetobacter baumannii in vivo.</title>
        <authorList>
            <person name="Hua X."/>
            <person name="Yu Y."/>
        </authorList>
    </citation>
    <scope>NUCLEOTIDE SEQUENCE [LARGE SCALE GENOMIC DNA]</scope>
    <source>
        <strain evidence="7 15">XH647</strain>
    </source>
</reference>
<evidence type="ECO:0000313" key="19">
    <source>
        <dbReference type="Proteomes" id="UP000315888"/>
    </source>
</evidence>
<dbReference type="InterPro" id="IPR025737">
    <property type="entry name" value="FApF"/>
</dbReference>
<reference evidence="5" key="12">
    <citation type="submission" date="2024-01" db="EMBL/GenBank/DDBJ databases">
        <authorList>
            <person name="Macesic N."/>
        </authorList>
    </citation>
    <scope>NUCLEOTIDE SEQUENCE</scope>
    <source>
        <strain evidence="5">CPO519</strain>
    </source>
</reference>
<dbReference type="EMBL" id="JAAGTY010000014">
    <property type="protein sequence ID" value="NDW42132.1"/>
    <property type="molecule type" value="Genomic_DNA"/>
</dbReference>
<dbReference type="Proteomes" id="UP000664966">
    <property type="component" value="Chromosome"/>
</dbReference>
<evidence type="ECO:0000313" key="20">
    <source>
        <dbReference type="Proteomes" id="UP000470018"/>
    </source>
</evidence>
<evidence type="ECO:0000313" key="11">
    <source>
        <dbReference type="EMBL" id="RSP70636.1"/>
    </source>
</evidence>
<dbReference type="EMBL" id="JARTMM010000074">
    <property type="protein sequence ID" value="MDK4883104.1"/>
    <property type="molecule type" value="Genomic_DNA"/>
</dbReference>
<dbReference type="EMBL" id="CP072270">
    <property type="protein sequence ID" value="QTK42291.1"/>
    <property type="molecule type" value="Genomic_DNA"/>
</dbReference>
<reference evidence="10" key="9">
    <citation type="submission" date="2021-03" db="EMBL/GenBank/DDBJ databases">
        <title>Complete genome sequencing of Acinetobacter baumannii.</title>
        <authorList>
            <person name="Yadav B."/>
            <person name="Makwana N."/>
            <person name="Kharat A.S."/>
            <person name="Veeraraghavan B."/>
            <person name="Vijayakumar S."/>
            <person name="Priya M."/>
        </authorList>
    </citation>
    <scope>NUCLEOTIDE SEQUENCE</scope>
    <source>
        <strain evidence="10">KSK6</strain>
    </source>
</reference>
<proteinExistence type="predicted"/>
<reference evidence="8 16" key="4">
    <citation type="submission" date="2017-05" db="EMBL/GenBank/DDBJ databases">
        <title>Draft genome sequence of MDR A. baumannii AB360.</title>
        <authorList>
            <person name="Wareham D.W."/>
            <person name="Bean D.C."/>
        </authorList>
    </citation>
    <scope>NUCLEOTIDE SEQUENCE [LARGE SCALE GENOMIC DNA]</scope>
    <source>
        <strain evidence="8 16">AB360</strain>
    </source>
</reference>
<feature type="chain" id="PRO_5015029775" evidence="1">
    <location>
        <begin position="24"/>
        <end position="293"/>
    </location>
</feature>
<keyword evidence="1" id="KW-0732">Signal</keyword>
<evidence type="ECO:0000313" key="16">
    <source>
        <dbReference type="Proteomes" id="UP000197394"/>
    </source>
</evidence>
<reference evidence="12 19" key="7">
    <citation type="submission" date="2019-06" db="EMBL/GenBank/DDBJ databases">
        <title>A Diverse Panel of Clinical Acinetobacter baumannii for Research Use.</title>
        <authorList>
            <person name="Mcgann P."/>
            <person name="Snesrud E."/>
            <person name="Galac M.R."/>
        </authorList>
    </citation>
    <scope>NUCLEOTIDE SEQUENCE [LARGE SCALE GENOMIC DNA]</scope>
    <source>
        <strain evidence="12 19">MRSN14237</strain>
    </source>
</reference>
<reference evidence="4" key="11">
    <citation type="submission" date="2023-01" db="EMBL/GenBank/DDBJ databases">
        <title>Genomic dissection of endemic carbapenem resistance: metallo-beta-lactamase gene dissemination through clonal, plasmid and integron transfer pathways.</title>
        <authorList>
            <person name="Macesic N."/>
        </authorList>
    </citation>
    <scope>NUCLEOTIDE SEQUENCE</scope>
    <source>
        <strain evidence="4">CPO519</strain>
    </source>
</reference>
<accession>A0A090BCA2</accession>
<evidence type="ECO:0000256" key="1">
    <source>
        <dbReference type="SAM" id="SignalP"/>
    </source>
</evidence>
<dbReference type="RefSeq" id="WP_001060340.1">
    <property type="nucleotide sequence ID" value="NZ_AP014649.1"/>
</dbReference>